<dbReference type="OMA" id="FWEMFPY"/>
<dbReference type="SUPFAM" id="SSF48613">
    <property type="entry name" value="Heme oxygenase-like"/>
    <property type="match status" value="1"/>
</dbReference>
<dbReference type="Gene3D" id="3.40.1190.20">
    <property type="match status" value="1"/>
</dbReference>
<proteinExistence type="predicted"/>
<dbReference type="GO" id="GO:0008972">
    <property type="term" value="F:phosphomethylpyrimidine kinase activity"/>
    <property type="evidence" value="ECO:0007669"/>
    <property type="project" value="InterPro"/>
</dbReference>
<dbReference type="Pfam" id="PF03070">
    <property type="entry name" value="TENA_THI-4"/>
    <property type="match status" value="1"/>
</dbReference>
<dbReference type="NCBIfam" id="TIGR04306">
    <property type="entry name" value="salvage_TenA"/>
    <property type="match status" value="1"/>
</dbReference>
<dbReference type="PANTHER" id="PTHR20858:SF17">
    <property type="entry name" value="HYDROXYMETHYLPYRIMIDINE_PHOSPHOMETHYLPYRIMIDINE KINASE THI20-RELATED"/>
    <property type="match status" value="1"/>
</dbReference>
<dbReference type="FunFam" id="1.20.910.10:FF:000003">
    <property type="entry name" value="Hydroxymethylpyrimidine/phosphomethylpyrimidine kinase THI20"/>
    <property type="match status" value="1"/>
</dbReference>
<dbReference type="InterPro" id="IPR027574">
    <property type="entry name" value="Thiaminase_II"/>
</dbReference>
<dbReference type="InterPro" id="IPR013749">
    <property type="entry name" value="PM/HMP-P_kinase-1"/>
</dbReference>
<name>A0A1G4MH94_LACFM</name>
<dbReference type="SUPFAM" id="SSF53613">
    <property type="entry name" value="Ribokinase-like"/>
    <property type="match status" value="1"/>
</dbReference>
<protein>
    <submittedName>
        <fullName evidence="3">LAFE_0G06568g1_1</fullName>
    </submittedName>
</protein>
<dbReference type="EMBL" id="LT598486">
    <property type="protein sequence ID" value="SCW03262.1"/>
    <property type="molecule type" value="Genomic_DNA"/>
</dbReference>
<dbReference type="Gene3D" id="1.20.910.10">
    <property type="entry name" value="Heme oxygenase-like"/>
    <property type="match status" value="1"/>
</dbReference>
<gene>
    <name evidence="3" type="ORF">LAFE_0G06568G</name>
</gene>
<dbReference type="CDD" id="cd01169">
    <property type="entry name" value="HMPP_kinase"/>
    <property type="match status" value="1"/>
</dbReference>
<reference evidence="3 4" key="1">
    <citation type="submission" date="2016-03" db="EMBL/GenBank/DDBJ databases">
        <authorList>
            <person name="Devillers H."/>
        </authorList>
    </citation>
    <scope>NUCLEOTIDE SEQUENCE [LARGE SCALE GENOMIC DNA]</scope>
    <source>
        <strain evidence="3">CBS 6772</strain>
    </source>
</reference>
<dbReference type="InterPro" id="IPR004305">
    <property type="entry name" value="Thiaminase-2/PQQC"/>
</dbReference>
<dbReference type="OrthoDB" id="10028886at2759"/>
<accession>A0A1G4MH94</accession>
<dbReference type="AlphaFoldDB" id="A0A1G4MH94"/>
<dbReference type="NCBIfam" id="TIGR00097">
    <property type="entry name" value="HMP-P_kinase"/>
    <property type="match status" value="1"/>
</dbReference>
<dbReference type="Proteomes" id="UP000190831">
    <property type="component" value="Chromosome G"/>
</dbReference>
<dbReference type="CDD" id="cd19367">
    <property type="entry name" value="TenA_C_ScTHI20-like"/>
    <property type="match status" value="1"/>
</dbReference>
<dbReference type="GO" id="GO:0050334">
    <property type="term" value="F:thiaminase activity"/>
    <property type="evidence" value="ECO:0007669"/>
    <property type="project" value="InterPro"/>
</dbReference>
<organism evidence="3 4">
    <name type="scientific">Lachancea fermentati</name>
    <name type="common">Zygosaccharomyces fermentati</name>
    <dbReference type="NCBI Taxonomy" id="4955"/>
    <lineage>
        <taxon>Eukaryota</taxon>
        <taxon>Fungi</taxon>
        <taxon>Dikarya</taxon>
        <taxon>Ascomycota</taxon>
        <taxon>Saccharomycotina</taxon>
        <taxon>Saccharomycetes</taxon>
        <taxon>Saccharomycetales</taxon>
        <taxon>Saccharomycetaceae</taxon>
        <taxon>Lachancea</taxon>
    </lineage>
</organism>
<dbReference type="PANTHER" id="PTHR20858">
    <property type="entry name" value="PHOSPHOMETHYLPYRIMIDINE KINASE"/>
    <property type="match status" value="1"/>
</dbReference>
<evidence type="ECO:0000313" key="3">
    <source>
        <dbReference type="EMBL" id="SCW03262.1"/>
    </source>
</evidence>
<dbReference type="InterPro" id="IPR029056">
    <property type="entry name" value="Ribokinase-like"/>
</dbReference>
<dbReference type="STRING" id="4955.A0A1G4MH94"/>
<evidence type="ECO:0000313" key="4">
    <source>
        <dbReference type="Proteomes" id="UP000190831"/>
    </source>
</evidence>
<dbReference type="GO" id="GO:0005829">
    <property type="term" value="C:cytosol"/>
    <property type="evidence" value="ECO:0007669"/>
    <property type="project" value="TreeGrafter"/>
</dbReference>
<feature type="domain" description="Pyridoxamine kinase/Phosphomethylpyrimidine kinase" evidence="2">
    <location>
        <begin position="38"/>
        <end position="289"/>
    </location>
</feature>
<dbReference type="GO" id="GO:0009228">
    <property type="term" value="P:thiamine biosynthetic process"/>
    <property type="evidence" value="ECO:0007669"/>
    <property type="project" value="InterPro"/>
</dbReference>
<feature type="domain" description="Thiaminase-2/PQQC" evidence="1">
    <location>
        <begin position="355"/>
        <end position="560"/>
    </location>
</feature>
<evidence type="ECO:0000259" key="1">
    <source>
        <dbReference type="Pfam" id="PF03070"/>
    </source>
</evidence>
<dbReference type="Pfam" id="PF08543">
    <property type="entry name" value="Phos_pyr_kin"/>
    <property type="match status" value="1"/>
</dbReference>
<dbReference type="GO" id="GO:0008902">
    <property type="term" value="F:hydroxymethylpyrimidine kinase activity"/>
    <property type="evidence" value="ECO:0007669"/>
    <property type="project" value="TreeGrafter"/>
</dbReference>
<keyword evidence="4" id="KW-1185">Reference proteome</keyword>
<evidence type="ECO:0000259" key="2">
    <source>
        <dbReference type="Pfam" id="PF08543"/>
    </source>
</evidence>
<sequence>MTMSEVNVEPVMVTTAPPYAALKKNDALPTVLTIAGSDSSGGAGIEADLKTITSHRCYGLTCITALTAQTPERVYAVHNTPKSHLKLILQSNLRDMRVDVIKTGMLTDDAVDVLIEVLGAIPKEQRPSLVVDPVLIATSGFSLAEGNSTVLKIKELAPLATLLTPNIYECAQLLGREFACNDVNDLIKAGEELRAITKCPNVLVKGGHAPWIGKNGGKYVTDVLCSEDGHTIYQSEFCAVDNTHGTGCTLASAISSNLAHKESLGHAIYGAIQYVHNAIQIGCQVTLKHVKENGPINHVYAIKMPLKEMIEDVCYSAHNLSLEEDDRASNCSSSSVISQIRDSGSFFQYLISDSRVKPYWEAYINHDFVRQVADGTLPREKFRFFLEQDYAYLDNYAQIHCTAASKAPTDADFRKSIEVVSSIKVEMEKHREKMIKHFGISDMKHFDEIKKSPALKNYARFFLDVAKSGSWEHLCVALSPCLMGYGNALLIRQNDITVPEDDIYHTWCKDYLSPWYTDAMDEGLILLDRICQMTSDWDALCEIYAAVCKLEKEFWDSALAYHESKSVDNASA</sequence>
<dbReference type="InterPro" id="IPR016084">
    <property type="entry name" value="Haem_Oase-like_multi-hlx"/>
</dbReference>
<dbReference type="InterPro" id="IPR004399">
    <property type="entry name" value="HMP/HMP-P_kinase_dom"/>
</dbReference>